<keyword evidence="1" id="KW-0472">Membrane</keyword>
<feature type="transmembrane region" description="Helical" evidence="1">
    <location>
        <begin position="276"/>
        <end position="296"/>
    </location>
</feature>
<keyword evidence="3" id="KW-1185">Reference proteome</keyword>
<dbReference type="Gene3D" id="1.20.1640.10">
    <property type="entry name" value="Multidrug efflux transporter AcrB transmembrane domain"/>
    <property type="match status" value="2"/>
</dbReference>
<dbReference type="KEGG" id="htr:EPV75_06430"/>
<feature type="transmembrane region" description="Helical" evidence="1">
    <location>
        <begin position="100"/>
        <end position="123"/>
    </location>
</feature>
<feature type="transmembrane region" description="Helical" evidence="1">
    <location>
        <begin position="48"/>
        <end position="65"/>
    </location>
</feature>
<organism evidence="2 3">
    <name type="scientific">Hydrogenovibrio thermophilus</name>
    <dbReference type="NCBI Taxonomy" id="265883"/>
    <lineage>
        <taxon>Bacteria</taxon>
        <taxon>Pseudomonadati</taxon>
        <taxon>Pseudomonadota</taxon>
        <taxon>Gammaproteobacteria</taxon>
        <taxon>Thiotrichales</taxon>
        <taxon>Piscirickettsiaceae</taxon>
        <taxon>Hydrogenovibrio</taxon>
    </lineage>
</organism>
<evidence type="ECO:0000313" key="2">
    <source>
        <dbReference type="EMBL" id="QAB15328.1"/>
    </source>
</evidence>
<feature type="transmembrane region" description="Helical" evidence="1">
    <location>
        <begin position="251"/>
        <end position="269"/>
    </location>
</feature>
<dbReference type="EMBL" id="CP035033">
    <property type="protein sequence ID" value="QAB15328.1"/>
    <property type="molecule type" value="Genomic_DNA"/>
</dbReference>
<reference evidence="2 3" key="1">
    <citation type="journal article" date="2018" name="Environ. Microbiol.">
        <title>Genomes of ubiquitous marine and hypersaline Hydrogenovibrio, Thiomicrorhabdus and Thiomicrospira spp. encode a diversity of mechanisms to sustain chemolithoautotrophy in heterogeneous environments.</title>
        <authorList>
            <person name="Scott K.M."/>
            <person name="Williams J."/>
            <person name="Porter C.M.B."/>
            <person name="Russel S."/>
            <person name="Harmer T.L."/>
            <person name="Paul J.H."/>
            <person name="Antonen K.M."/>
            <person name="Bridges M.K."/>
            <person name="Camper G.J."/>
            <person name="Campla C.K."/>
            <person name="Casella L.G."/>
            <person name="Chase E."/>
            <person name="Conrad J.W."/>
            <person name="Cruz M.C."/>
            <person name="Dunlap D.S."/>
            <person name="Duran L."/>
            <person name="Fahsbender E.M."/>
            <person name="Goldsmith D.B."/>
            <person name="Keeley R.F."/>
            <person name="Kondoff M.R."/>
            <person name="Kussy B.I."/>
            <person name="Lane M.K."/>
            <person name="Lawler S."/>
            <person name="Leigh B.A."/>
            <person name="Lewis C."/>
            <person name="Lostal L.M."/>
            <person name="Marking D."/>
            <person name="Mancera P.A."/>
            <person name="McClenthan E.C."/>
            <person name="McIntyre E.A."/>
            <person name="Mine J.A."/>
            <person name="Modi S."/>
            <person name="Moore B.D."/>
            <person name="Morgan W.A."/>
            <person name="Nelson K.M."/>
            <person name="Nguyen K.N."/>
            <person name="Ogburn N."/>
            <person name="Parrino D.G."/>
            <person name="Pedapudi A.D."/>
            <person name="Pelham R.P."/>
            <person name="Preece A.M."/>
            <person name="Rampersad E.A."/>
            <person name="Richardson J.C."/>
            <person name="Rodgers C.M."/>
            <person name="Schaffer B.L."/>
            <person name="Sheridan N.E."/>
            <person name="Solone M.R."/>
            <person name="Staley Z.R."/>
            <person name="Tabuchi M."/>
            <person name="Waide R.J."/>
            <person name="Wanjugi P.W."/>
            <person name="Young S."/>
            <person name="Clum A."/>
            <person name="Daum C."/>
            <person name="Huntemann M."/>
            <person name="Ivanova N."/>
            <person name="Kyrpides N."/>
            <person name="Mikhailova N."/>
            <person name="Palaniappan K."/>
            <person name="Pillay M."/>
            <person name="Reddy T.B.K."/>
            <person name="Shapiro N."/>
            <person name="Stamatis D."/>
            <person name="Varghese N."/>
            <person name="Woyke T."/>
            <person name="Boden R."/>
            <person name="Freyermuth S.K."/>
            <person name="Kerfeld C.A."/>
        </authorList>
    </citation>
    <scope>NUCLEOTIDE SEQUENCE [LARGE SCALE GENOMIC DNA]</scope>
    <source>
        <strain evidence="2 3">JR-2</strain>
    </source>
</reference>
<feature type="transmembrane region" description="Helical" evidence="1">
    <location>
        <begin position="72"/>
        <end position="94"/>
    </location>
</feature>
<dbReference type="Proteomes" id="UP000285478">
    <property type="component" value="Chromosome"/>
</dbReference>
<feature type="transmembrane region" description="Helical" evidence="1">
    <location>
        <begin position="379"/>
        <end position="400"/>
    </location>
</feature>
<dbReference type="AlphaFoldDB" id="A0A410H316"/>
<evidence type="ECO:0000313" key="3">
    <source>
        <dbReference type="Proteomes" id="UP000285478"/>
    </source>
</evidence>
<dbReference type="RefSeq" id="WP_128384847.1">
    <property type="nucleotide sequence ID" value="NZ_CP035033.1"/>
</dbReference>
<name>A0A410H316_9GAMM</name>
<proteinExistence type="predicted"/>
<feature type="transmembrane region" description="Helical" evidence="1">
    <location>
        <begin position="302"/>
        <end position="322"/>
    </location>
</feature>
<feature type="transmembrane region" description="Helical" evidence="1">
    <location>
        <begin position="176"/>
        <end position="199"/>
    </location>
</feature>
<feature type="transmembrane region" description="Helical" evidence="1">
    <location>
        <begin position="342"/>
        <end position="367"/>
    </location>
</feature>
<feature type="transmembrane region" description="Helical" evidence="1">
    <location>
        <begin position="225"/>
        <end position="245"/>
    </location>
</feature>
<gene>
    <name evidence="2" type="ORF">EPV75_06430</name>
</gene>
<sequence length="407" mass="44842">MNGRWAYNWVQILAHHYVLSAVVFAAAWLLALAGVFKSPALFEQMNFMWVWLALALMGGVSVKVMDSVKTGVLVFGLSLAVLGAVLGLLGWFGLALTETSVLGMVVVLALMMSNLVHVMAALLREMARGGFQHDALAEALNMNAAPVFLSNLTTGLGFAVAAFYDARLLDAAWVVLLGALVSYAMLMTGLPLILLRWFLEFRVGHYEDRHGFIGLAEKFQTYPKWVTLMLWLSALVVVMSAVYLWRKLDNLNAVGVMLATSFVVLLVFWHDLKITLMTLLSSVLSVILVLTAYFSVQNFQSISAVILIVPLGIVLDDAIHYFARYLKSKRGYFNDVESCHRFALASVGRPIWATTQILIAGLLVLSFNENSLVQQASLITLLAVLLASYIVLVWLPALGLKKAKNNR</sequence>
<keyword evidence="1" id="KW-0812">Transmembrane</keyword>
<evidence type="ECO:0008006" key="4">
    <source>
        <dbReference type="Google" id="ProtNLM"/>
    </source>
</evidence>
<dbReference type="SUPFAM" id="SSF82866">
    <property type="entry name" value="Multidrug efflux transporter AcrB transmembrane domain"/>
    <property type="match status" value="2"/>
</dbReference>
<evidence type="ECO:0000256" key="1">
    <source>
        <dbReference type="SAM" id="Phobius"/>
    </source>
</evidence>
<accession>A0A410H316</accession>
<protein>
    <recommendedName>
        <fullName evidence="4">SSD domain-containing protein</fullName>
    </recommendedName>
</protein>
<feature type="transmembrane region" description="Helical" evidence="1">
    <location>
        <begin position="12"/>
        <end position="36"/>
    </location>
</feature>
<keyword evidence="1" id="KW-1133">Transmembrane helix</keyword>